<gene>
    <name evidence="1" type="ORF">H9926_03790</name>
</gene>
<evidence type="ECO:0000313" key="1">
    <source>
        <dbReference type="EMBL" id="HJC87122.1"/>
    </source>
</evidence>
<proteinExistence type="predicted"/>
<dbReference type="EMBL" id="DWVS01000091">
    <property type="protein sequence ID" value="HJC87122.1"/>
    <property type="molecule type" value="Genomic_DNA"/>
</dbReference>
<dbReference type="AlphaFoldDB" id="A0A9D2QK95"/>
<dbReference type="Proteomes" id="UP000823922">
    <property type="component" value="Unassembled WGS sequence"/>
</dbReference>
<sequence>MTIQEYPENILRKKVYINFTMKKEAVQYEDFFFFWLFVTLGIDNRKMFCYSSNRTDKTISALCQNDTGGIVYEHFQIHTEIHGSCGTVPEAGP</sequence>
<reference evidence="1" key="1">
    <citation type="journal article" date="2021" name="PeerJ">
        <title>Extensive microbial diversity within the chicken gut microbiome revealed by metagenomics and culture.</title>
        <authorList>
            <person name="Gilroy R."/>
            <person name="Ravi A."/>
            <person name="Getino M."/>
            <person name="Pursley I."/>
            <person name="Horton D.L."/>
            <person name="Alikhan N.F."/>
            <person name="Baker D."/>
            <person name="Gharbi K."/>
            <person name="Hall N."/>
            <person name="Watson M."/>
            <person name="Adriaenssens E.M."/>
            <person name="Foster-Nyarko E."/>
            <person name="Jarju S."/>
            <person name="Secka A."/>
            <person name="Antonio M."/>
            <person name="Oren A."/>
            <person name="Chaudhuri R.R."/>
            <person name="La Ragione R."/>
            <person name="Hildebrand F."/>
            <person name="Pallen M.J."/>
        </authorList>
    </citation>
    <scope>NUCLEOTIDE SEQUENCE</scope>
    <source>
        <strain evidence="1">ChiBcec1-1630</strain>
    </source>
</reference>
<name>A0A9D2QK95_9FIRM</name>
<reference evidence="1" key="2">
    <citation type="submission" date="2021-04" db="EMBL/GenBank/DDBJ databases">
        <authorList>
            <person name="Gilroy R."/>
        </authorList>
    </citation>
    <scope>NUCLEOTIDE SEQUENCE</scope>
    <source>
        <strain evidence="1">ChiBcec1-1630</strain>
    </source>
</reference>
<organism evidence="1 2">
    <name type="scientific">Candidatus Eisenbergiella intestinigallinarum</name>
    <dbReference type="NCBI Taxonomy" id="2838549"/>
    <lineage>
        <taxon>Bacteria</taxon>
        <taxon>Bacillati</taxon>
        <taxon>Bacillota</taxon>
        <taxon>Clostridia</taxon>
        <taxon>Lachnospirales</taxon>
        <taxon>Lachnospiraceae</taxon>
        <taxon>Eisenbergiella</taxon>
    </lineage>
</organism>
<accession>A0A9D2QK95</accession>
<evidence type="ECO:0000313" key="2">
    <source>
        <dbReference type="Proteomes" id="UP000823922"/>
    </source>
</evidence>
<protein>
    <submittedName>
        <fullName evidence="1">Uncharacterized protein</fullName>
    </submittedName>
</protein>
<comment type="caution">
    <text evidence="1">The sequence shown here is derived from an EMBL/GenBank/DDBJ whole genome shotgun (WGS) entry which is preliminary data.</text>
</comment>